<dbReference type="InterPro" id="IPR036010">
    <property type="entry name" value="2Fe-2S_ferredoxin-like_sf"/>
</dbReference>
<dbReference type="InterPro" id="IPR012675">
    <property type="entry name" value="Beta-grasp_dom_sf"/>
</dbReference>
<dbReference type="GO" id="GO:0016491">
    <property type="term" value="F:oxidoreductase activity"/>
    <property type="evidence" value="ECO:0007669"/>
    <property type="project" value="InterPro"/>
</dbReference>
<dbReference type="PROSITE" id="PS51384">
    <property type="entry name" value="FAD_FR"/>
    <property type="match status" value="1"/>
</dbReference>
<dbReference type="KEGG" id="ptx:ABW99_06550"/>
<dbReference type="InterPro" id="IPR050415">
    <property type="entry name" value="MRET"/>
</dbReference>
<dbReference type="InterPro" id="IPR017927">
    <property type="entry name" value="FAD-bd_FR_type"/>
</dbReference>
<evidence type="ECO:0000259" key="1">
    <source>
        <dbReference type="PROSITE" id="PS51085"/>
    </source>
</evidence>
<name>A0A0G3EPK0_9BURK</name>
<organism evidence="3 4">
    <name type="scientific">Pandoraea thiooxydans</name>
    <dbReference type="NCBI Taxonomy" id="445709"/>
    <lineage>
        <taxon>Bacteria</taxon>
        <taxon>Pseudomonadati</taxon>
        <taxon>Pseudomonadota</taxon>
        <taxon>Betaproteobacteria</taxon>
        <taxon>Burkholderiales</taxon>
        <taxon>Burkholderiaceae</taxon>
        <taxon>Pandoraea</taxon>
    </lineage>
</organism>
<dbReference type="Proteomes" id="UP000036700">
    <property type="component" value="Chromosome"/>
</dbReference>
<dbReference type="RefSeq" id="WP_047213749.1">
    <property type="nucleotide sequence ID" value="NZ_CP011568.3"/>
</dbReference>
<gene>
    <name evidence="3" type="ORF">ABW99_06550</name>
</gene>
<dbReference type="InterPro" id="IPR001433">
    <property type="entry name" value="OxRdtase_FAD/NAD-bd"/>
</dbReference>
<dbReference type="PROSITE" id="PS51085">
    <property type="entry name" value="2FE2S_FER_2"/>
    <property type="match status" value="1"/>
</dbReference>
<dbReference type="Pfam" id="PF00111">
    <property type="entry name" value="Fer2"/>
    <property type="match status" value="1"/>
</dbReference>
<dbReference type="PANTHER" id="PTHR47354">
    <property type="entry name" value="NADH OXIDOREDUCTASE HCR"/>
    <property type="match status" value="1"/>
</dbReference>
<dbReference type="EMBL" id="CP011568">
    <property type="protein sequence ID" value="AKJ67929.1"/>
    <property type="molecule type" value="Genomic_DNA"/>
</dbReference>
<dbReference type="PRINTS" id="PR00409">
    <property type="entry name" value="PHDIOXRDTASE"/>
</dbReference>
<sequence length="329" mass="35400">MTTNPENPLELRVDRVRALSPQITAFELRAADGAALPGFTPGAHVQVEVAPGGVPQWRHYSLVNFDTAAHVTQAPGTYLIAVRREDQGRGGSSWLHANVRAGDILRVRPPHNDFALTDCHDAVLIAGGIGITPLASMTAALVADGHNFALHYSGRSIAQLAFTAELRALAAHRLHLYGDDDPAHRLDLARLLATLRPTQPLYVCGPKGMIDAAIGQACALGWAREDVHVELFTAAEPQAGDTGFEVELRQSGVVLSVRPEQTILDAMLDAGLDPLYDCKRGECGVCQTSVLEGAVEHRDYCLSEREKQSGQVMQICVSRARGARLVLDA</sequence>
<dbReference type="Gene3D" id="3.10.20.30">
    <property type="match status" value="1"/>
</dbReference>
<dbReference type="OrthoDB" id="544091at2"/>
<dbReference type="CDD" id="cd00207">
    <property type="entry name" value="fer2"/>
    <property type="match status" value="1"/>
</dbReference>
<proteinExistence type="predicted"/>
<dbReference type="InterPro" id="IPR001041">
    <property type="entry name" value="2Fe-2S_ferredoxin-type"/>
</dbReference>
<dbReference type="Gene3D" id="3.40.50.80">
    <property type="entry name" value="Nucleotide-binding domain of ferredoxin-NADP reductase (FNR) module"/>
    <property type="match status" value="1"/>
</dbReference>
<keyword evidence="4" id="KW-1185">Reference proteome</keyword>
<feature type="domain" description="2Fe-2S ferredoxin-type" evidence="1">
    <location>
        <begin position="244"/>
        <end position="329"/>
    </location>
</feature>
<dbReference type="GO" id="GO:0051537">
    <property type="term" value="F:2 iron, 2 sulfur cluster binding"/>
    <property type="evidence" value="ECO:0007669"/>
    <property type="project" value="InterPro"/>
</dbReference>
<dbReference type="PATRIC" id="fig|445709.3.peg.1404"/>
<dbReference type="AlphaFoldDB" id="A0A0G3EPK0"/>
<dbReference type="Gene3D" id="2.40.30.10">
    <property type="entry name" value="Translation factors"/>
    <property type="match status" value="1"/>
</dbReference>
<dbReference type="InterPro" id="IPR006058">
    <property type="entry name" value="2Fe2S_fd_BS"/>
</dbReference>
<dbReference type="InterPro" id="IPR017938">
    <property type="entry name" value="Riboflavin_synthase-like_b-brl"/>
</dbReference>
<dbReference type="Pfam" id="PF00175">
    <property type="entry name" value="NAD_binding_1"/>
    <property type="match status" value="1"/>
</dbReference>
<accession>A0A0G3EPK0</accession>
<dbReference type="PANTHER" id="PTHR47354:SF2">
    <property type="entry name" value="BLR2392 PROTEIN"/>
    <property type="match status" value="1"/>
</dbReference>
<evidence type="ECO:0000313" key="4">
    <source>
        <dbReference type="Proteomes" id="UP000036700"/>
    </source>
</evidence>
<dbReference type="STRING" id="445709.ABW99_06550"/>
<dbReference type="InterPro" id="IPR039261">
    <property type="entry name" value="FNR_nucleotide-bd"/>
</dbReference>
<dbReference type="CDD" id="cd06185">
    <property type="entry name" value="PDR_like"/>
    <property type="match status" value="1"/>
</dbReference>
<feature type="domain" description="FAD-binding FR-type" evidence="2">
    <location>
        <begin position="6"/>
        <end position="117"/>
    </location>
</feature>
<dbReference type="SUPFAM" id="SSF52343">
    <property type="entry name" value="Ferredoxin reductase-like, C-terminal NADP-linked domain"/>
    <property type="match status" value="1"/>
</dbReference>
<evidence type="ECO:0000259" key="2">
    <source>
        <dbReference type="PROSITE" id="PS51384"/>
    </source>
</evidence>
<protein>
    <recommendedName>
        <fullName evidence="5">Ferredoxin</fullName>
    </recommendedName>
</protein>
<evidence type="ECO:0008006" key="5">
    <source>
        <dbReference type="Google" id="ProtNLM"/>
    </source>
</evidence>
<reference evidence="4" key="1">
    <citation type="submission" date="2015-06" db="EMBL/GenBank/DDBJ databases">
        <authorList>
            <person name="Lim Y.L."/>
            <person name="Ee R."/>
            <person name="Yong D."/>
            <person name="How K.Y."/>
            <person name="Yin W.F."/>
            <person name="Chan K.G."/>
        </authorList>
    </citation>
    <scope>NUCLEOTIDE SEQUENCE [LARGE SCALE GENOMIC DNA]</scope>
    <source>
        <strain evidence="4">DSM 25325</strain>
    </source>
</reference>
<dbReference type="PROSITE" id="PS00197">
    <property type="entry name" value="2FE2S_FER_1"/>
    <property type="match status" value="1"/>
</dbReference>
<evidence type="ECO:0000313" key="3">
    <source>
        <dbReference type="EMBL" id="AKJ67929.1"/>
    </source>
</evidence>
<dbReference type="SUPFAM" id="SSF54292">
    <property type="entry name" value="2Fe-2S ferredoxin-like"/>
    <property type="match status" value="1"/>
</dbReference>
<dbReference type="SUPFAM" id="SSF63380">
    <property type="entry name" value="Riboflavin synthase domain-like"/>
    <property type="match status" value="1"/>
</dbReference>